<name>W9I3M3_FUSOX</name>
<evidence type="ECO:0008006" key="3">
    <source>
        <dbReference type="Google" id="ProtNLM"/>
    </source>
</evidence>
<proteinExistence type="predicted"/>
<dbReference type="OrthoDB" id="5347061at2759"/>
<protein>
    <recommendedName>
        <fullName evidence="3">Heterokaryon incompatibility domain-containing protein</fullName>
    </recommendedName>
</protein>
<dbReference type="EMBL" id="JH717844">
    <property type="protein sequence ID" value="EWY87865.1"/>
    <property type="molecule type" value="Genomic_DNA"/>
</dbReference>
<dbReference type="HOGENOM" id="CLU_1077837_0_0_1"/>
<dbReference type="PANTHER" id="PTHR33112">
    <property type="entry name" value="DOMAIN PROTEIN, PUTATIVE-RELATED"/>
    <property type="match status" value="1"/>
</dbReference>
<dbReference type="PANTHER" id="PTHR33112:SF16">
    <property type="entry name" value="HETEROKARYON INCOMPATIBILITY DOMAIN-CONTAINING PROTEIN"/>
    <property type="match status" value="1"/>
</dbReference>
<dbReference type="AlphaFoldDB" id="W9I3M3"/>
<accession>W9I3M3</accession>
<dbReference type="Proteomes" id="UP000030753">
    <property type="component" value="Unassembled WGS sequence"/>
</dbReference>
<gene>
    <name evidence="1" type="ORF">FOYG_09249</name>
</gene>
<sequence>MKPTTIPHAKPPSTNDQLCFTCNGMLVRPHHEIGLFDKFEERSGADISKSIEAGCRLCTMFGEVLKARQLPLSHAIITITLQLATINQMDFKVKQGMRADTMEKYSRINYLVKGCTGNNGSEKIDILLVPTDDQPVNWPPAPVRKLPDFPLSLSTNSNSNENTKCWVDEVRSTSKFLDVYGRWMNFIENFSHCHLTMERDKLPAIAGVAAVVQLPDDQYLAGLWRSGLASQLIWRRSEKRWADYELPRDYRGQNSTHY</sequence>
<reference evidence="1 2" key="1">
    <citation type="submission" date="2011-06" db="EMBL/GenBank/DDBJ databases">
        <title>The Genome Sequence of Fusarium oxysporum FOSC 3-a.</title>
        <authorList>
            <consortium name="The Broad Institute Genome Sequencing Platform"/>
            <person name="Ma L.-J."/>
            <person name="Gale L.R."/>
            <person name="Schwartz D.C."/>
            <person name="Zhou S."/>
            <person name="Corby-Kistler H."/>
            <person name="Young S.K."/>
            <person name="Zeng Q."/>
            <person name="Gargeya S."/>
            <person name="Fitzgerald M."/>
            <person name="Haas B."/>
            <person name="Abouelleil A."/>
            <person name="Alvarado L."/>
            <person name="Arachchi H.M."/>
            <person name="Berlin A."/>
            <person name="Brown A."/>
            <person name="Chapman S.B."/>
            <person name="Chen Z."/>
            <person name="Dunbar C."/>
            <person name="Freedman E."/>
            <person name="Gearin G."/>
            <person name="Gellesch M."/>
            <person name="Goldberg J."/>
            <person name="Griggs A."/>
            <person name="Gujja S."/>
            <person name="Heiman D."/>
            <person name="Howarth C."/>
            <person name="Larson L."/>
            <person name="Lui A."/>
            <person name="MacDonald P.J.P."/>
            <person name="Mehta T."/>
            <person name="Montmayeur A."/>
            <person name="Murphy C."/>
            <person name="Neiman D."/>
            <person name="Pearson M."/>
            <person name="Priest M."/>
            <person name="Roberts A."/>
            <person name="Saif S."/>
            <person name="Shea T."/>
            <person name="Shenoy N."/>
            <person name="Sisk P."/>
            <person name="Stolte C."/>
            <person name="Sykes S."/>
            <person name="Wortman J."/>
            <person name="Nusbaum C."/>
            <person name="Birren B."/>
        </authorList>
    </citation>
    <scope>NUCLEOTIDE SEQUENCE [LARGE SCALE GENOMIC DNA]</scope>
    <source>
        <strain evidence="2">FOSC 3-a</strain>
    </source>
</reference>
<organism evidence="1 2">
    <name type="scientific">Fusarium oxysporum NRRL 32931</name>
    <dbReference type="NCBI Taxonomy" id="660029"/>
    <lineage>
        <taxon>Eukaryota</taxon>
        <taxon>Fungi</taxon>
        <taxon>Dikarya</taxon>
        <taxon>Ascomycota</taxon>
        <taxon>Pezizomycotina</taxon>
        <taxon>Sordariomycetes</taxon>
        <taxon>Hypocreomycetidae</taxon>
        <taxon>Hypocreales</taxon>
        <taxon>Nectriaceae</taxon>
        <taxon>Fusarium</taxon>
        <taxon>Fusarium oxysporum species complex</taxon>
    </lineage>
</organism>
<evidence type="ECO:0000313" key="2">
    <source>
        <dbReference type="Proteomes" id="UP000030753"/>
    </source>
</evidence>
<evidence type="ECO:0000313" key="1">
    <source>
        <dbReference type="EMBL" id="EWY87865.1"/>
    </source>
</evidence>